<gene>
    <name evidence="1" type="ORF">LJ656_30300</name>
</gene>
<reference evidence="1 2" key="1">
    <citation type="submission" date="2021-11" db="EMBL/GenBank/DDBJ databases">
        <authorList>
            <person name="Oh E.-T."/>
            <person name="Kim S.-B."/>
        </authorList>
    </citation>
    <scope>NUCLEOTIDE SEQUENCE [LARGE SCALE GENOMIC DNA]</scope>
    <source>
        <strain evidence="1 2">MMS20-SJTR3</strain>
    </source>
</reference>
<dbReference type="Proteomes" id="UP001431019">
    <property type="component" value="Unassembled WGS sequence"/>
</dbReference>
<dbReference type="RefSeq" id="WP_230513152.1">
    <property type="nucleotide sequence ID" value="NZ_JAJITD010000021.1"/>
</dbReference>
<accession>A0ABS8K408</accession>
<dbReference type="EMBL" id="JAJITD010000021">
    <property type="protein sequence ID" value="MCC8396876.1"/>
    <property type="molecule type" value="Genomic_DNA"/>
</dbReference>
<evidence type="ECO:0000313" key="2">
    <source>
        <dbReference type="Proteomes" id="UP001431019"/>
    </source>
</evidence>
<sequence length="89" mass="10281">MELRWKIFVQRQGTDEPASICSFNRPVNGATPADFGLSLTEGRQLLEALQQLVAQDQINAYDKLRRNCRECGGYRRIKDWRSRAFFNGT</sequence>
<name>A0ABS8K408_9BURK</name>
<keyword evidence="2" id="KW-1185">Reference proteome</keyword>
<comment type="caution">
    <text evidence="1">The sequence shown here is derived from an EMBL/GenBank/DDBJ whole genome shotgun (WGS) entry which is preliminary data.</text>
</comment>
<protein>
    <submittedName>
        <fullName evidence="1">Uncharacterized protein</fullName>
    </submittedName>
</protein>
<proteinExistence type="predicted"/>
<evidence type="ECO:0000313" key="1">
    <source>
        <dbReference type="EMBL" id="MCC8396876.1"/>
    </source>
</evidence>
<organism evidence="1 2">
    <name type="scientific">Paraburkholderia sejongensis</name>
    <dbReference type="NCBI Taxonomy" id="2886946"/>
    <lineage>
        <taxon>Bacteria</taxon>
        <taxon>Pseudomonadati</taxon>
        <taxon>Pseudomonadota</taxon>
        <taxon>Betaproteobacteria</taxon>
        <taxon>Burkholderiales</taxon>
        <taxon>Burkholderiaceae</taxon>
        <taxon>Paraburkholderia</taxon>
    </lineage>
</organism>